<evidence type="ECO:0000313" key="15">
    <source>
        <dbReference type="Proteomes" id="UP001310692"/>
    </source>
</evidence>
<keyword evidence="11" id="KW-0175">Coiled coil</keyword>
<evidence type="ECO:0000256" key="7">
    <source>
        <dbReference type="ARBA" id="ARBA00023204"/>
    </source>
</evidence>
<dbReference type="Pfam" id="PF05192">
    <property type="entry name" value="MutS_III"/>
    <property type="match status" value="1"/>
</dbReference>
<dbReference type="SUPFAM" id="SSF52540">
    <property type="entry name" value="P-loop containing nucleoside triphosphate hydrolases"/>
    <property type="match status" value="1"/>
</dbReference>
<dbReference type="EMBL" id="JAZDRO010000001">
    <property type="protein sequence ID" value="MEE2565427.1"/>
    <property type="molecule type" value="Genomic_DNA"/>
</dbReference>
<dbReference type="NCBIfam" id="NF003810">
    <property type="entry name" value="PRK05399.1"/>
    <property type="match status" value="1"/>
</dbReference>
<evidence type="ECO:0000313" key="14">
    <source>
        <dbReference type="EMBL" id="MEE2565427.1"/>
    </source>
</evidence>
<evidence type="ECO:0000256" key="4">
    <source>
        <dbReference type="ARBA" id="ARBA00022763"/>
    </source>
</evidence>
<evidence type="ECO:0000256" key="5">
    <source>
        <dbReference type="ARBA" id="ARBA00022840"/>
    </source>
</evidence>
<dbReference type="HAMAP" id="MF_00096">
    <property type="entry name" value="MutS"/>
    <property type="match status" value="1"/>
</dbReference>
<keyword evidence="7 9" id="KW-0234">DNA repair</keyword>
<dbReference type="CDD" id="cd03284">
    <property type="entry name" value="ABC_MutS1"/>
    <property type="match status" value="1"/>
</dbReference>
<organism evidence="14 15">
    <name type="scientific">Hyphobacterium marinum</name>
    <dbReference type="NCBI Taxonomy" id="3116574"/>
    <lineage>
        <taxon>Bacteria</taxon>
        <taxon>Pseudomonadati</taxon>
        <taxon>Pseudomonadota</taxon>
        <taxon>Alphaproteobacteria</taxon>
        <taxon>Maricaulales</taxon>
        <taxon>Maricaulaceae</taxon>
        <taxon>Hyphobacterium</taxon>
    </lineage>
</organism>
<dbReference type="Pfam" id="PF05188">
    <property type="entry name" value="MutS_II"/>
    <property type="match status" value="1"/>
</dbReference>
<name>A0ABU7LVY2_9PROT</name>
<dbReference type="NCBIfam" id="TIGR01070">
    <property type="entry name" value="mutS1"/>
    <property type="match status" value="1"/>
</dbReference>
<reference evidence="14 15" key="1">
    <citation type="submission" date="2024-01" db="EMBL/GenBank/DDBJ databases">
        <title>Hyphobacterium bacterium isolated from marine sediment.</title>
        <authorList>
            <person name="Zhao S."/>
        </authorList>
    </citation>
    <scope>NUCLEOTIDE SEQUENCE [LARGE SCALE GENOMIC DNA]</scope>
    <source>
        <strain evidence="14 15">Y60-23</strain>
    </source>
</reference>
<dbReference type="InterPro" id="IPR036678">
    <property type="entry name" value="MutS_con_dom_sf"/>
</dbReference>
<keyword evidence="3 9" id="KW-0547">Nucleotide-binding</keyword>
<sequence length="894" mass="94962">MPDADFENRHFPSADGATPMMAQYLALRESAPKDALLFYRMGDFYELFFEDAKAAAAALDIALTKRGEHQGEPIAMCGVPAQTAEAYLARLIRAGFKVAVGEQTEDPKAAKARGSKTVDRAIARIVTPGTLTEDSLLDARTSNRIAALARTPGGDCALAWAEVSTGEFAACPCDASGIEAELAALDPAEWLSDEAYFTADARLAPRARLTPLPKAKFDAKSAERRLIERFGVVSLDAFGAFSKAEIAALGALLDYLELAQAGAPAKLAPPRRVETGSALAIDPATRASLEIDRTQAGQRKGSLLATIDRTVTAPGARRLAARLTRPSTRKDMIDARLDAVGFLAANKTTRRAMRELLQAAGDPERALSRLLLGRGGPRDLAALGKALREGETLAAGLGQALPDDAAPALLNQAVATLSLTDKGDLARFAADLGQALVAEPPLAARDGGFVAEGWSEALDETRALRDASRKIVAGLQKTYAEASGVAGLKIRHNNVLGYFVEVTAKNADPLMASDDFIHRQTMANAVRFTTTELAELEAKIAGAADRALGLESEIFESFRTRTEDLAQGLRQMAGALAELDCAAGLAEWAVETRSVRPDMVEEPVFAVESGRHPVVEAALKKAGDAFTPNDCALDGAGEAAARLTLVTGPNMAGKSTFLRQNALMIILAQAGCFVPAASARIGIADRLYSRVGAADDLARGRSTFMTEMIEAASILNQAGPKSFVILDEVGRGTSTFDGLSIAWAVAEHLHGINACRALFATHYHEMTRLAEELDHAANVSLKAKEWKGELVFLHTVAKGAADRSYGIEVARRAGLPDAAIARARTILERLESQDAPAAALADLPLFSATPAPSAPAKPSEVERRLTDINPDELSPREALDALYELKRHLPAKDT</sequence>
<dbReference type="InterPro" id="IPR045076">
    <property type="entry name" value="MutS"/>
</dbReference>
<dbReference type="Pfam" id="PF05190">
    <property type="entry name" value="MutS_IV"/>
    <property type="match status" value="1"/>
</dbReference>
<dbReference type="Gene3D" id="3.40.1170.10">
    <property type="entry name" value="DNA repair protein MutS, domain I"/>
    <property type="match status" value="1"/>
</dbReference>
<feature type="region of interest" description="Disordered" evidence="12">
    <location>
        <begin position="849"/>
        <end position="873"/>
    </location>
</feature>
<evidence type="ECO:0000256" key="6">
    <source>
        <dbReference type="ARBA" id="ARBA00023125"/>
    </source>
</evidence>
<keyword evidence="6 9" id="KW-0238">DNA-binding</keyword>
<dbReference type="Pfam" id="PF01624">
    <property type="entry name" value="MutS_I"/>
    <property type="match status" value="1"/>
</dbReference>
<dbReference type="SMART" id="SM00534">
    <property type="entry name" value="MUTSac"/>
    <property type="match status" value="1"/>
</dbReference>
<evidence type="ECO:0000256" key="10">
    <source>
        <dbReference type="RuleBase" id="RU003756"/>
    </source>
</evidence>
<dbReference type="Gene3D" id="1.10.1420.10">
    <property type="match status" value="2"/>
</dbReference>
<dbReference type="SUPFAM" id="SSF53150">
    <property type="entry name" value="DNA repair protein MutS, domain II"/>
    <property type="match status" value="1"/>
</dbReference>
<dbReference type="InterPro" id="IPR017261">
    <property type="entry name" value="DNA_mismatch_repair_MutS/MSH"/>
</dbReference>
<proteinExistence type="inferred from homology"/>
<dbReference type="InterPro" id="IPR005748">
    <property type="entry name" value="DNA_mismatch_repair_MutS"/>
</dbReference>
<dbReference type="Proteomes" id="UP001310692">
    <property type="component" value="Unassembled WGS sequence"/>
</dbReference>
<keyword evidence="5 9" id="KW-0067">ATP-binding</keyword>
<dbReference type="InterPro" id="IPR027417">
    <property type="entry name" value="P-loop_NTPase"/>
</dbReference>
<accession>A0ABU7LVY2</accession>
<dbReference type="Gene3D" id="3.40.50.300">
    <property type="entry name" value="P-loop containing nucleotide triphosphate hydrolases"/>
    <property type="match status" value="1"/>
</dbReference>
<evidence type="ECO:0000256" key="8">
    <source>
        <dbReference type="ARBA" id="ARBA00024647"/>
    </source>
</evidence>
<evidence type="ECO:0000256" key="1">
    <source>
        <dbReference type="ARBA" id="ARBA00006271"/>
    </source>
</evidence>
<evidence type="ECO:0000259" key="13">
    <source>
        <dbReference type="PROSITE" id="PS00486"/>
    </source>
</evidence>
<evidence type="ECO:0000256" key="12">
    <source>
        <dbReference type="SAM" id="MobiDB-lite"/>
    </source>
</evidence>
<dbReference type="PIRSF" id="PIRSF037677">
    <property type="entry name" value="DNA_mis_repair_Msh6"/>
    <property type="match status" value="1"/>
</dbReference>
<dbReference type="Pfam" id="PF00488">
    <property type="entry name" value="MutS_V"/>
    <property type="match status" value="1"/>
</dbReference>
<dbReference type="PANTHER" id="PTHR11361:SF34">
    <property type="entry name" value="DNA MISMATCH REPAIR PROTEIN MSH1, MITOCHONDRIAL"/>
    <property type="match status" value="1"/>
</dbReference>
<dbReference type="Gene3D" id="3.30.420.110">
    <property type="entry name" value="MutS, connector domain"/>
    <property type="match status" value="1"/>
</dbReference>
<dbReference type="SUPFAM" id="SSF48334">
    <property type="entry name" value="DNA repair protein MutS, domain III"/>
    <property type="match status" value="1"/>
</dbReference>
<feature type="coiled-coil region" evidence="11">
    <location>
        <begin position="526"/>
        <end position="553"/>
    </location>
</feature>
<dbReference type="InterPro" id="IPR007860">
    <property type="entry name" value="DNA_mmatch_repair_MutS_con_dom"/>
</dbReference>
<dbReference type="PROSITE" id="PS00486">
    <property type="entry name" value="DNA_MISMATCH_REPAIR_2"/>
    <property type="match status" value="1"/>
</dbReference>
<dbReference type="InterPro" id="IPR007861">
    <property type="entry name" value="DNA_mismatch_repair_MutS_clamp"/>
</dbReference>
<feature type="domain" description="DNA mismatch repair proteins mutS family" evidence="13">
    <location>
        <begin position="722"/>
        <end position="738"/>
    </location>
</feature>
<comment type="function">
    <text evidence="8 9">This protein is involved in the repair of mismatches in DNA. It is possible that it carries out the mismatch recognition step. This protein has a weak ATPase activity.</text>
</comment>
<evidence type="ECO:0000256" key="9">
    <source>
        <dbReference type="HAMAP-Rule" id="MF_00096"/>
    </source>
</evidence>
<keyword evidence="15" id="KW-1185">Reference proteome</keyword>
<dbReference type="RefSeq" id="WP_330194963.1">
    <property type="nucleotide sequence ID" value="NZ_JAZDRO010000001.1"/>
</dbReference>
<gene>
    <name evidence="9 14" type="primary">mutS</name>
    <name evidence="14" type="ORF">V0U35_01945</name>
</gene>
<dbReference type="Gene3D" id="6.10.140.430">
    <property type="match status" value="1"/>
</dbReference>
<dbReference type="InterPro" id="IPR007696">
    <property type="entry name" value="DNA_mismatch_repair_MutS_core"/>
</dbReference>
<feature type="compositionally biased region" description="Low complexity" evidence="12">
    <location>
        <begin position="849"/>
        <end position="858"/>
    </location>
</feature>
<feature type="binding site" evidence="9">
    <location>
        <begin position="648"/>
        <end position="655"/>
    </location>
    <ligand>
        <name>ATP</name>
        <dbReference type="ChEBI" id="CHEBI:30616"/>
    </ligand>
</feature>
<dbReference type="InterPro" id="IPR016151">
    <property type="entry name" value="DNA_mismatch_repair_MutS_N"/>
</dbReference>
<dbReference type="PANTHER" id="PTHR11361">
    <property type="entry name" value="DNA MISMATCH REPAIR PROTEIN MUTS FAMILY MEMBER"/>
    <property type="match status" value="1"/>
</dbReference>
<dbReference type="InterPro" id="IPR000432">
    <property type="entry name" value="DNA_mismatch_repair_MutS_C"/>
</dbReference>
<dbReference type="SUPFAM" id="SSF55271">
    <property type="entry name" value="DNA repair protein MutS, domain I"/>
    <property type="match status" value="1"/>
</dbReference>
<comment type="similarity">
    <text evidence="1 9 10">Belongs to the DNA mismatch repair MutS family.</text>
</comment>
<dbReference type="SMART" id="SM00533">
    <property type="entry name" value="MUTSd"/>
    <property type="match status" value="1"/>
</dbReference>
<evidence type="ECO:0000256" key="2">
    <source>
        <dbReference type="ARBA" id="ARBA00021982"/>
    </source>
</evidence>
<dbReference type="InterPro" id="IPR007695">
    <property type="entry name" value="DNA_mismatch_repair_MutS-lik_N"/>
</dbReference>
<dbReference type="InterPro" id="IPR036187">
    <property type="entry name" value="DNA_mismatch_repair_MutS_sf"/>
</dbReference>
<protein>
    <recommendedName>
        <fullName evidence="2 9">DNA mismatch repair protein MutS</fullName>
    </recommendedName>
</protein>
<comment type="caution">
    <text evidence="14">The sequence shown here is derived from an EMBL/GenBank/DDBJ whole genome shotgun (WGS) entry which is preliminary data.</text>
</comment>
<keyword evidence="4 9" id="KW-0227">DNA damage</keyword>
<evidence type="ECO:0000256" key="11">
    <source>
        <dbReference type="SAM" id="Coils"/>
    </source>
</evidence>
<evidence type="ECO:0000256" key="3">
    <source>
        <dbReference type="ARBA" id="ARBA00022741"/>
    </source>
</evidence>